<proteinExistence type="predicted"/>
<dbReference type="OMA" id="IQHNNNA"/>
<evidence type="ECO:0000256" key="1">
    <source>
        <dbReference type="SAM" id="Phobius"/>
    </source>
</evidence>
<dbReference type="PhylomeDB" id="B4HUV0"/>
<organism evidence="3">
    <name type="scientific">Drosophila sechellia</name>
    <name type="common">Fruit fly</name>
    <dbReference type="NCBI Taxonomy" id="7238"/>
    <lineage>
        <taxon>Eukaryota</taxon>
        <taxon>Metazoa</taxon>
        <taxon>Ecdysozoa</taxon>
        <taxon>Arthropoda</taxon>
        <taxon>Hexapoda</taxon>
        <taxon>Insecta</taxon>
        <taxon>Pterygota</taxon>
        <taxon>Neoptera</taxon>
        <taxon>Endopterygota</taxon>
        <taxon>Diptera</taxon>
        <taxon>Brachycera</taxon>
        <taxon>Muscomorpha</taxon>
        <taxon>Ephydroidea</taxon>
        <taxon>Drosophilidae</taxon>
        <taxon>Drosophila</taxon>
        <taxon>Sophophora</taxon>
    </lineage>
</organism>
<gene>
    <name evidence="2" type="primary">Dsec\GM14787</name>
    <name evidence="2" type="ORF">Dsec_GM14787</name>
</gene>
<keyword evidence="1" id="KW-0472">Membrane</keyword>
<dbReference type="EMBL" id="CH480817">
    <property type="protein sequence ID" value="EDW50721.1"/>
    <property type="molecule type" value="Genomic_DNA"/>
</dbReference>
<dbReference type="Proteomes" id="UP000001292">
    <property type="component" value="Unassembled WGS sequence"/>
</dbReference>
<name>B4HUV0_DROSE</name>
<protein>
    <submittedName>
        <fullName evidence="2">GM14787</fullName>
    </submittedName>
</protein>
<dbReference type="STRING" id="7238.B4HUV0"/>
<reference evidence="2 3" key="1">
    <citation type="journal article" date="2007" name="Nature">
        <title>Evolution of genes and genomes on the Drosophila phylogeny.</title>
        <authorList>
            <consortium name="Drosophila 12 Genomes Consortium"/>
            <person name="Clark A.G."/>
            <person name="Eisen M.B."/>
            <person name="Smith D.R."/>
            <person name="Bergman C.M."/>
            <person name="Oliver B."/>
            <person name="Markow T.A."/>
            <person name="Kaufman T.C."/>
            <person name="Kellis M."/>
            <person name="Gelbart W."/>
            <person name="Iyer V.N."/>
            <person name="Pollard D.A."/>
            <person name="Sackton T.B."/>
            <person name="Larracuente A.M."/>
            <person name="Singh N.D."/>
            <person name="Abad J.P."/>
            <person name="Abt D.N."/>
            <person name="Adryan B."/>
            <person name="Aguade M."/>
            <person name="Akashi H."/>
            <person name="Anderson W.W."/>
            <person name="Aquadro C.F."/>
            <person name="Ardell D.H."/>
            <person name="Arguello R."/>
            <person name="Artieri C.G."/>
            <person name="Barbash D.A."/>
            <person name="Barker D."/>
            <person name="Barsanti P."/>
            <person name="Batterham P."/>
            <person name="Batzoglou S."/>
            <person name="Begun D."/>
            <person name="Bhutkar A."/>
            <person name="Blanco E."/>
            <person name="Bosak S.A."/>
            <person name="Bradley R.K."/>
            <person name="Brand A.D."/>
            <person name="Brent M.R."/>
            <person name="Brooks A.N."/>
            <person name="Brown R.H."/>
            <person name="Butlin R.K."/>
            <person name="Caggese C."/>
            <person name="Calvi B.R."/>
            <person name="Bernardo de Carvalho A."/>
            <person name="Caspi A."/>
            <person name="Castrezana S."/>
            <person name="Celniker S.E."/>
            <person name="Chang J.L."/>
            <person name="Chapple C."/>
            <person name="Chatterji S."/>
            <person name="Chinwalla A."/>
            <person name="Civetta A."/>
            <person name="Clifton S.W."/>
            <person name="Comeron J.M."/>
            <person name="Costello J.C."/>
            <person name="Coyne J.A."/>
            <person name="Daub J."/>
            <person name="David R.G."/>
            <person name="Delcher A.L."/>
            <person name="Delehaunty K."/>
            <person name="Do C.B."/>
            <person name="Ebling H."/>
            <person name="Edwards K."/>
            <person name="Eickbush T."/>
            <person name="Evans J.D."/>
            <person name="Filipski A."/>
            <person name="Findeiss S."/>
            <person name="Freyhult E."/>
            <person name="Fulton L."/>
            <person name="Fulton R."/>
            <person name="Garcia A.C."/>
            <person name="Gardiner A."/>
            <person name="Garfield D.A."/>
            <person name="Garvin B.E."/>
            <person name="Gibson G."/>
            <person name="Gilbert D."/>
            <person name="Gnerre S."/>
            <person name="Godfrey J."/>
            <person name="Good R."/>
            <person name="Gotea V."/>
            <person name="Gravely B."/>
            <person name="Greenberg A.J."/>
            <person name="Griffiths-Jones S."/>
            <person name="Gross S."/>
            <person name="Guigo R."/>
            <person name="Gustafson E.A."/>
            <person name="Haerty W."/>
            <person name="Hahn M.W."/>
            <person name="Halligan D.L."/>
            <person name="Halpern A.L."/>
            <person name="Halter G.M."/>
            <person name="Han M.V."/>
            <person name="Heger A."/>
            <person name="Hillier L."/>
            <person name="Hinrichs A.S."/>
            <person name="Holmes I."/>
            <person name="Hoskins R.A."/>
            <person name="Hubisz M.J."/>
            <person name="Hultmark D."/>
            <person name="Huntley M.A."/>
            <person name="Jaffe D.B."/>
            <person name="Jagadeeshan S."/>
            <person name="Jeck W.R."/>
            <person name="Johnson J."/>
            <person name="Jones C.D."/>
            <person name="Jordan W.C."/>
            <person name="Karpen G.H."/>
            <person name="Kataoka E."/>
            <person name="Keightley P.D."/>
            <person name="Kheradpour P."/>
            <person name="Kirkness E.F."/>
            <person name="Koerich L.B."/>
            <person name="Kristiansen K."/>
            <person name="Kudrna D."/>
            <person name="Kulathinal R.J."/>
            <person name="Kumar S."/>
            <person name="Kwok R."/>
            <person name="Lander E."/>
            <person name="Langley C.H."/>
            <person name="Lapoint R."/>
            <person name="Lazzaro B.P."/>
            <person name="Lee S.J."/>
            <person name="Levesque L."/>
            <person name="Li R."/>
            <person name="Lin C.F."/>
            <person name="Lin M.F."/>
            <person name="Lindblad-Toh K."/>
            <person name="Llopart A."/>
            <person name="Long M."/>
            <person name="Low L."/>
            <person name="Lozovsky E."/>
            <person name="Lu J."/>
            <person name="Luo M."/>
            <person name="Machado C.A."/>
            <person name="Makalowski W."/>
            <person name="Marzo M."/>
            <person name="Matsuda M."/>
            <person name="Matzkin L."/>
            <person name="McAllister B."/>
            <person name="McBride C.S."/>
            <person name="McKernan B."/>
            <person name="McKernan K."/>
            <person name="Mendez-Lago M."/>
            <person name="Minx P."/>
            <person name="Mollenhauer M.U."/>
            <person name="Montooth K."/>
            <person name="Mount S.M."/>
            <person name="Mu X."/>
            <person name="Myers E."/>
            <person name="Negre B."/>
            <person name="Newfeld S."/>
            <person name="Nielsen R."/>
            <person name="Noor M.A."/>
            <person name="O'Grady P."/>
            <person name="Pachter L."/>
            <person name="Papaceit M."/>
            <person name="Parisi M.J."/>
            <person name="Parisi M."/>
            <person name="Parts L."/>
            <person name="Pedersen J.S."/>
            <person name="Pesole G."/>
            <person name="Phillippy A.M."/>
            <person name="Ponting C.P."/>
            <person name="Pop M."/>
            <person name="Porcelli D."/>
            <person name="Powell J.R."/>
            <person name="Prohaska S."/>
            <person name="Pruitt K."/>
            <person name="Puig M."/>
            <person name="Quesneville H."/>
            <person name="Ram K.R."/>
            <person name="Rand D."/>
            <person name="Rasmussen M.D."/>
            <person name="Reed L.K."/>
            <person name="Reenan R."/>
            <person name="Reily A."/>
            <person name="Remington K.A."/>
            <person name="Rieger T.T."/>
            <person name="Ritchie M.G."/>
            <person name="Robin C."/>
            <person name="Rogers Y.H."/>
            <person name="Rohde C."/>
            <person name="Rozas J."/>
            <person name="Rubenfield M.J."/>
            <person name="Ruiz A."/>
            <person name="Russo S."/>
            <person name="Salzberg S.L."/>
            <person name="Sanchez-Gracia A."/>
            <person name="Saranga D.J."/>
            <person name="Sato H."/>
            <person name="Schaeffer S.W."/>
            <person name="Schatz M.C."/>
            <person name="Schlenke T."/>
            <person name="Schwartz R."/>
            <person name="Segarra C."/>
            <person name="Singh R.S."/>
            <person name="Sirot L."/>
            <person name="Sirota M."/>
            <person name="Sisneros N.B."/>
            <person name="Smith C.D."/>
            <person name="Smith T.F."/>
            <person name="Spieth J."/>
            <person name="Stage D.E."/>
            <person name="Stark A."/>
            <person name="Stephan W."/>
            <person name="Strausberg R.L."/>
            <person name="Strempel S."/>
            <person name="Sturgill D."/>
            <person name="Sutton G."/>
            <person name="Sutton G.G."/>
            <person name="Tao W."/>
            <person name="Teichmann S."/>
            <person name="Tobari Y.N."/>
            <person name="Tomimura Y."/>
            <person name="Tsolas J.M."/>
            <person name="Valente V.L."/>
            <person name="Venter E."/>
            <person name="Venter J.C."/>
            <person name="Vicario S."/>
            <person name="Vieira F.G."/>
            <person name="Vilella A.J."/>
            <person name="Villasante A."/>
            <person name="Walenz B."/>
            <person name="Wang J."/>
            <person name="Wasserman M."/>
            <person name="Watts T."/>
            <person name="Wilson D."/>
            <person name="Wilson R.K."/>
            <person name="Wing R.A."/>
            <person name="Wolfner M.F."/>
            <person name="Wong A."/>
            <person name="Wong G.K."/>
            <person name="Wu C.I."/>
            <person name="Wu G."/>
            <person name="Yamamoto D."/>
            <person name="Yang H.P."/>
            <person name="Yang S.P."/>
            <person name="Yorke J.A."/>
            <person name="Yoshida K."/>
            <person name="Zdobnov E."/>
            <person name="Zhang P."/>
            <person name="Zhang Y."/>
            <person name="Zimin A.V."/>
            <person name="Baldwin J."/>
            <person name="Abdouelleil A."/>
            <person name="Abdulkadir J."/>
            <person name="Abebe A."/>
            <person name="Abera B."/>
            <person name="Abreu J."/>
            <person name="Acer S.C."/>
            <person name="Aftuck L."/>
            <person name="Alexander A."/>
            <person name="An P."/>
            <person name="Anderson E."/>
            <person name="Anderson S."/>
            <person name="Arachi H."/>
            <person name="Azer M."/>
            <person name="Bachantsang P."/>
            <person name="Barry A."/>
            <person name="Bayul T."/>
            <person name="Berlin A."/>
            <person name="Bessette D."/>
            <person name="Bloom T."/>
            <person name="Blye J."/>
            <person name="Boguslavskiy L."/>
            <person name="Bonnet C."/>
            <person name="Boukhgalter B."/>
            <person name="Bourzgui I."/>
            <person name="Brown A."/>
            <person name="Cahill P."/>
            <person name="Channer S."/>
            <person name="Cheshatsang Y."/>
            <person name="Chuda L."/>
            <person name="Citroen M."/>
            <person name="Collymore A."/>
            <person name="Cooke P."/>
            <person name="Costello M."/>
            <person name="D'Aco K."/>
            <person name="Daza R."/>
            <person name="De Haan G."/>
            <person name="DeGray S."/>
            <person name="DeMaso C."/>
            <person name="Dhargay N."/>
            <person name="Dooley K."/>
            <person name="Dooley E."/>
            <person name="Doricent M."/>
            <person name="Dorje P."/>
            <person name="Dorjee K."/>
            <person name="Dupes A."/>
            <person name="Elong R."/>
            <person name="Falk J."/>
            <person name="Farina A."/>
            <person name="Faro S."/>
            <person name="Ferguson D."/>
            <person name="Fisher S."/>
            <person name="Foley C.D."/>
            <person name="Franke A."/>
            <person name="Friedrich D."/>
            <person name="Gadbois L."/>
            <person name="Gearin G."/>
            <person name="Gearin C.R."/>
            <person name="Giannoukos G."/>
            <person name="Goode T."/>
            <person name="Graham J."/>
            <person name="Grandbois E."/>
            <person name="Grewal S."/>
            <person name="Gyaltsen K."/>
            <person name="Hafez N."/>
            <person name="Hagos B."/>
            <person name="Hall J."/>
            <person name="Henson C."/>
            <person name="Hollinger A."/>
            <person name="Honan T."/>
            <person name="Huard M.D."/>
            <person name="Hughes L."/>
            <person name="Hurhula B."/>
            <person name="Husby M.E."/>
            <person name="Kamat A."/>
            <person name="Kanga B."/>
            <person name="Kashin S."/>
            <person name="Khazanovich D."/>
            <person name="Kisner P."/>
            <person name="Lance K."/>
            <person name="Lara M."/>
            <person name="Lee W."/>
            <person name="Lennon N."/>
            <person name="Letendre F."/>
            <person name="LeVine R."/>
            <person name="Lipovsky A."/>
            <person name="Liu X."/>
            <person name="Liu J."/>
            <person name="Liu S."/>
            <person name="Lokyitsang T."/>
            <person name="Lokyitsang Y."/>
            <person name="Lubonja R."/>
            <person name="Lui A."/>
            <person name="MacDonald P."/>
            <person name="Magnisalis V."/>
            <person name="Maru K."/>
            <person name="Matthews C."/>
            <person name="McCusker W."/>
            <person name="McDonough S."/>
            <person name="Mehta T."/>
            <person name="Meldrim J."/>
            <person name="Meneus L."/>
            <person name="Mihai O."/>
            <person name="Mihalev A."/>
            <person name="Mihova T."/>
            <person name="Mittelman R."/>
            <person name="Mlenga V."/>
            <person name="Montmayeur A."/>
            <person name="Mulrain L."/>
            <person name="Navidi A."/>
            <person name="Naylor J."/>
            <person name="Negash T."/>
            <person name="Nguyen T."/>
            <person name="Nguyen N."/>
            <person name="Nicol R."/>
            <person name="Norbu C."/>
            <person name="Norbu N."/>
            <person name="Novod N."/>
            <person name="O'Neill B."/>
            <person name="Osman S."/>
            <person name="Markiewicz E."/>
            <person name="Oyono O.L."/>
            <person name="Patti C."/>
            <person name="Phunkhang P."/>
            <person name="Pierre F."/>
            <person name="Priest M."/>
            <person name="Raghuraman S."/>
            <person name="Rege F."/>
            <person name="Reyes R."/>
            <person name="Rise C."/>
            <person name="Rogov P."/>
            <person name="Ross K."/>
            <person name="Ryan E."/>
            <person name="Settipalli S."/>
            <person name="Shea T."/>
            <person name="Sherpa N."/>
            <person name="Shi L."/>
            <person name="Shih D."/>
            <person name="Sparrow T."/>
            <person name="Spaulding J."/>
            <person name="Stalker J."/>
            <person name="Stange-Thomann N."/>
            <person name="Stavropoulos S."/>
            <person name="Stone C."/>
            <person name="Strader C."/>
            <person name="Tesfaye S."/>
            <person name="Thomson T."/>
            <person name="Thoulutsang Y."/>
            <person name="Thoulutsang D."/>
            <person name="Topham K."/>
            <person name="Topping I."/>
            <person name="Tsamla T."/>
            <person name="Vassiliev H."/>
            <person name="Vo A."/>
            <person name="Wangchuk T."/>
            <person name="Wangdi T."/>
            <person name="Weiand M."/>
            <person name="Wilkinson J."/>
            <person name="Wilson A."/>
            <person name="Yadav S."/>
            <person name="Young G."/>
            <person name="Yu Q."/>
            <person name="Zembek L."/>
            <person name="Zhong D."/>
            <person name="Zimmer A."/>
            <person name="Zwirko Z."/>
            <person name="Jaffe D.B."/>
            <person name="Alvarez P."/>
            <person name="Brockman W."/>
            <person name="Butler J."/>
            <person name="Chin C."/>
            <person name="Gnerre S."/>
            <person name="Grabherr M."/>
            <person name="Kleber M."/>
            <person name="Mauceli E."/>
            <person name="MacCallum I."/>
        </authorList>
    </citation>
    <scope>NUCLEOTIDE SEQUENCE [LARGE SCALE GENOMIC DNA]</scope>
    <source>
        <strain evidence="3">Rob3c / Tucson 14021-0248.25</strain>
    </source>
</reference>
<keyword evidence="1" id="KW-0812">Transmembrane</keyword>
<sequence length="195" mass="20363">MTISGGNQHNNNANRKYEKLIKQPQMQFGSSVTGTQTDVDSCRDADADANAVGQDFSNFNKHFGNGHAITDRTMLLRLEDDVNTAAGIVTYKGKSNGNGNGSIGSISLDFNGSPTSSTSIGIASGSSSNTHLAGGGGGGGIGGSEPAGWMCHCCNLIARRCFGINVRRCVLALLAITVVSIFYYTHYVDTGVFNG</sequence>
<evidence type="ECO:0000313" key="3">
    <source>
        <dbReference type="Proteomes" id="UP000001292"/>
    </source>
</evidence>
<keyword evidence="3" id="KW-1185">Reference proteome</keyword>
<accession>B4HUV0</accession>
<keyword evidence="1" id="KW-1133">Transmembrane helix</keyword>
<feature type="transmembrane region" description="Helical" evidence="1">
    <location>
        <begin position="169"/>
        <end position="187"/>
    </location>
</feature>
<dbReference type="HOGENOM" id="CLU_1397702_0_0_1"/>
<dbReference type="AlphaFoldDB" id="B4HUV0"/>
<evidence type="ECO:0000313" key="2">
    <source>
        <dbReference type="EMBL" id="EDW50721.1"/>
    </source>
</evidence>